<dbReference type="GO" id="GO:0005886">
    <property type="term" value="C:plasma membrane"/>
    <property type="evidence" value="ECO:0007669"/>
    <property type="project" value="TreeGrafter"/>
</dbReference>
<gene>
    <name evidence="7" type="ORF">CCAM_LOCUS8938</name>
</gene>
<evidence type="ECO:0000313" key="8">
    <source>
        <dbReference type="Proteomes" id="UP000595140"/>
    </source>
</evidence>
<evidence type="ECO:0000256" key="3">
    <source>
        <dbReference type="ARBA" id="ARBA00022741"/>
    </source>
</evidence>
<feature type="transmembrane region" description="Helical" evidence="6">
    <location>
        <begin position="46"/>
        <end position="69"/>
    </location>
</feature>
<reference evidence="7 8" key="1">
    <citation type="submission" date="2018-04" db="EMBL/GenBank/DDBJ databases">
        <authorList>
            <person name="Vogel A."/>
        </authorList>
    </citation>
    <scope>NUCLEOTIDE SEQUENCE [LARGE SCALE GENOMIC DNA]</scope>
</reference>
<name>A0A484KY35_9ASTE</name>
<evidence type="ECO:0000256" key="1">
    <source>
        <dbReference type="ARBA" id="ARBA00022527"/>
    </source>
</evidence>
<keyword evidence="6" id="KW-1133">Transmembrane helix</keyword>
<dbReference type="GO" id="GO:0004674">
    <property type="term" value="F:protein serine/threonine kinase activity"/>
    <property type="evidence" value="ECO:0007669"/>
    <property type="project" value="UniProtKB-KW"/>
</dbReference>
<keyword evidence="4" id="KW-0418">Kinase</keyword>
<evidence type="ECO:0000256" key="6">
    <source>
        <dbReference type="SAM" id="Phobius"/>
    </source>
</evidence>
<keyword evidence="3" id="KW-0547">Nucleotide-binding</keyword>
<dbReference type="PANTHER" id="PTHR27002:SF1082">
    <property type="entry name" value="OS06G0693000 PROTEIN"/>
    <property type="match status" value="1"/>
</dbReference>
<keyword evidence="8" id="KW-1185">Reference proteome</keyword>
<dbReference type="PANTHER" id="PTHR27002">
    <property type="entry name" value="RECEPTOR-LIKE SERINE/THREONINE-PROTEIN KINASE SD1-8"/>
    <property type="match status" value="1"/>
</dbReference>
<evidence type="ECO:0000256" key="4">
    <source>
        <dbReference type="ARBA" id="ARBA00022777"/>
    </source>
</evidence>
<dbReference type="EMBL" id="OOIL02000571">
    <property type="protein sequence ID" value="VFQ67162.1"/>
    <property type="molecule type" value="Genomic_DNA"/>
</dbReference>
<protein>
    <submittedName>
        <fullName evidence="7">Uncharacterized protein</fullName>
    </submittedName>
</protein>
<evidence type="ECO:0000256" key="5">
    <source>
        <dbReference type="ARBA" id="ARBA00022840"/>
    </source>
</evidence>
<evidence type="ECO:0000313" key="7">
    <source>
        <dbReference type="EMBL" id="VFQ67162.1"/>
    </source>
</evidence>
<proteinExistence type="predicted"/>
<organism evidence="7 8">
    <name type="scientific">Cuscuta campestris</name>
    <dbReference type="NCBI Taxonomy" id="132261"/>
    <lineage>
        <taxon>Eukaryota</taxon>
        <taxon>Viridiplantae</taxon>
        <taxon>Streptophyta</taxon>
        <taxon>Embryophyta</taxon>
        <taxon>Tracheophyta</taxon>
        <taxon>Spermatophyta</taxon>
        <taxon>Magnoliopsida</taxon>
        <taxon>eudicotyledons</taxon>
        <taxon>Gunneridae</taxon>
        <taxon>Pentapetalae</taxon>
        <taxon>asterids</taxon>
        <taxon>lamiids</taxon>
        <taxon>Solanales</taxon>
        <taxon>Convolvulaceae</taxon>
        <taxon>Cuscuteae</taxon>
        <taxon>Cuscuta</taxon>
        <taxon>Cuscuta subgen. Grammica</taxon>
        <taxon>Cuscuta sect. Cleistogrammica</taxon>
    </lineage>
</organism>
<keyword evidence="1" id="KW-0723">Serine/threonine-protein kinase</keyword>
<dbReference type="AlphaFoldDB" id="A0A484KY35"/>
<evidence type="ECO:0000256" key="2">
    <source>
        <dbReference type="ARBA" id="ARBA00022679"/>
    </source>
</evidence>
<keyword evidence="5" id="KW-0067">ATP-binding</keyword>
<sequence length="292" mass="32989">MFRTYPSLVSQFSFSFEANGYLPIDGINEASYSSRASHHRNRTLHIIIPVIVGSVAISLCFFIACWQVAKRKGEETKEKKIYEVRRRMLPPDSSAAIIVKDETEKINIEEMPLFTFEMVLNGTDQFNENKLLGRGGFGLVYKDIGFPSMFGTYPSLVSQFSFSFEANGYLPIDGYKLPIAGWEVDFQTRKESTLNDFQRSCLPSHGYALPSLGKGILPCDYIGPRLEQRWEFPGDRPTIEIILSMLTRELVDLPILEQPVFAEKWNSSQVGTGSVHPQISINQLTLSILDGR</sequence>
<keyword evidence="6" id="KW-0472">Membrane</keyword>
<dbReference type="OrthoDB" id="4062651at2759"/>
<keyword evidence="2" id="KW-0808">Transferase</keyword>
<dbReference type="Proteomes" id="UP000595140">
    <property type="component" value="Unassembled WGS sequence"/>
</dbReference>
<dbReference type="GO" id="GO:0005524">
    <property type="term" value="F:ATP binding"/>
    <property type="evidence" value="ECO:0007669"/>
    <property type="project" value="UniProtKB-KW"/>
</dbReference>
<accession>A0A484KY35</accession>
<dbReference type="Gene3D" id="3.30.200.20">
    <property type="entry name" value="Phosphorylase Kinase, domain 1"/>
    <property type="match status" value="1"/>
</dbReference>
<keyword evidence="6" id="KW-0812">Transmembrane</keyword>